<evidence type="ECO:0000313" key="1">
    <source>
        <dbReference type="EMBL" id="MBA0621777.1"/>
    </source>
</evidence>
<organism evidence="1 2">
    <name type="scientific">Gossypium davidsonii</name>
    <name type="common">Davidson's cotton</name>
    <name type="synonym">Gossypium klotzschianum subsp. davidsonii</name>
    <dbReference type="NCBI Taxonomy" id="34287"/>
    <lineage>
        <taxon>Eukaryota</taxon>
        <taxon>Viridiplantae</taxon>
        <taxon>Streptophyta</taxon>
        <taxon>Embryophyta</taxon>
        <taxon>Tracheophyta</taxon>
        <taxon>Spermatophyta</taxon>
        <taxon>Magnoliopsida</taxon>
        <taxon>eudicotyledons</taxon>
        <taxon>Gunneridae</taxon>
        <taxon>Pentapetalae</taxon>
        <taxon>rosids</taxon>
        <taxon>malvids</taxon>
        <taxon>Malvales</taxon>
        <taxon>Malvaceae</taxon>
        <taxon>Malvoideae</taxon>
        <taxon>Gossypium</taxon>
    </lineage>
</organism>
<comment type="caution">
    <text evidence="1">The sequence shown here is derived from an EMBL/GenBank/DDBJ whole genome shotgun (WGS) entry which is preliminary data.</text>
</comment>
<dbReference type="PANTHER" id="PTHR33443:SF30">
    <property type="entry name" value="SARCOSINE DEHYDROGENASE-2C PROTEIN"/>
    <property type="match status" value="1"/>
</dbReference>
<accession>A0A7J8S6Q9</accession>
<protein>
    <submittedName>
        <fullName evidence="1">Uncharacterized protein</fullName>
    </submittedName>
</protein>
<dbReference type="Proteomes" id="UP000593561">
    <property type="component" value="Unassembled WGS sequence"/>
</dbReference>
<name>A0A7J8S6Q9_GOSDV</name>
<dbReference type="InterPro" id="IPR053234">
    <property type="entry name" value="RPM1_Interactor"/>
</dbReference>
<dbReference type="PANTHER" id="PTHR33443">
    <property type="entry name" value="ZGC:112980"/>
    <property type="match status" value="1"/>
</dbReference>
<dbReference type="AlphaFoldDB" id="A0A7J8S6Q9"/>
<reference evidence="1 2" key="1">
    <citation type="journal article" date="2019" name="Genome Biol. Evol.">
        <title>Insights into the evolution of the New World diploid cottons (Gossypium, subgenus Houzingenia) based on genome sequencing.</title>
        <authorList>
            <person name="Grover C.E."/>
            <person name="Arick M.A. 2nd"/>
            <person name="Thrash A."/>
            <person name="Conover J.L."/>
            <person name="Sanders W.S."/>
            <person name="Peterson D.G."/>
            <person name="Frelichowski J.E."/>
            <person name="Scheffler J.A."/>
            <person name="Scheffler B.E."/>
            <person name="Wendel J.F."/>
        </authorList>
    </citation>
    <scope>NUCLEOTIDE SEQUENCE [LARGE SCALE GENOMIC DNA]</scope>
    <source>
        <strain evidence="1">27</strain>
        <tissue evidence="1">Leaf</tissue>
    </source>
</reference>
<dbReference type="EMBL" id="JABFAC010000008">
    <property type="protein sequence ID" value="MBA0621777.1"/>
    <property type="molecule type" value="Genomic_DNA"/>
</dbReference>
<gene>
    <name evidence="1" type="ORF">Godav_007374</name>
</gene>
<evidence type="ECO:0000313" key="2">
    <source>
        <dbReference type="Proteomes" id="UP000593561"/>
    </source>
</evidence>
<sequence length="152" mass="17738">MEGKEVIVISSSPEKDRMLSNISCKQEDDDGSTLLKKNMDMMEDCFILDFNPFDSMNIAKLSFTIQDAHDDDDDDDLTVVAEKGKVACRDYPHSRHLCLRFPFDKTPHEKHCYLALAPCEFWTIHCHASEHVEDWKSQRELMRLKIRRQIGF</sequence>
<keyword evidence="2" id="KW-1185">Reference proteome</keyword>
<proteinExistence type="predicted"/>